<dbReference type="AlphaFoldDB" id="A0A4Z2FSN8"/>
<accession>A0A4Z2FSN8</accession>
<dbReference type="Proteomes" id="UP000314294">
    <property type="component" value="Unassembled WGS sequence"/>
</dbReference>
<dbReference type="EMBL" id="SRLO01000948">
    <property type="protein sequence ID" value="TNN43724.1"/>
    <property type="molecule type" value="Genomic_DNA"/>
</dbReference>
<protein>
    <submittedName>
        <fullName evidence="2">Uncharacterized protein</fullName>
    </submittedName>
</protein>
<proteinExistence type="predicted"/>
<reference evidence="2 3" key="1">
    <citation type="submission" date="2019-03" db="EMBL/GenBank/DDBJ databases">
        <title>First draft genome of Liparis tanakae, snailfish: a comprehensive survey of snailfish specific genes.</title>
        <authorList>
            <person name="Kim W."/>
            <person name="Song I."/>
            <person name="Jeong J.-H."/>
            <person name="Kim D."/>
            <person name="Kim S."/>
            <person name="Ryu S."/>
            <person name="Song J.Y."/>
            <person name="Lee S.K."/>
        </authorList>
    </citation>
    <scope>NUCLEOTIDE SEQUENCE [LARGE SCALE GENOMIC DNA]</scope>
    <source>
        <tissue evidence="2">Muscle</tissue>
    </source>
</reference>
<name>A0A4Z2FSN8_9TELE</name>
<keyword evidence="1" id="KW-1133">Transmembrane helix</keyword>
<evidence type="ECO:0000313" key="3">
    <source>
        <dbReference type="Proteomes" id="UP000314294"/>
    </source>
</evidence>
<sequence>MPVLMCTCVHDSSQWESVPECSEDVTEAVDIGLVKTGGASTLASASSSTSPSDSLLLFKTNLHPILTFFIFLHLLFFCPLYILGCQEEGDSASSMKVMRLSLPRSGGVTERPGEADGVATGVGLRLLRRMDWGVKAENTGPEAARARAR</sequence>
<gene>
    <name evidence="2" type="ORF">EYF80_046069</name>
</gene>
<evidence type="ECO:0000313" key="2">
    <source>
        <dbReference type="EMBL" id="TNN43724.1"/>
    </source>
</evidence>
<comment type="caution">
    <text evidence="2">The sequence shown here is derived from an EMBL/GenBank/DDBJ whole genome shotgun (WGS) entry which is preliminary data.</text>
</comment>
<organism evidence="2 3">
    <name type="scientific">Liparis tanakae</name>
    <name type="common">Tanaka's snailfish</name>
    <dbReference type="NCBI Taxonomy" id="230148"/>
    <lineage>
        <taxon>Eukaryota</taxon>
        <taxon>Metazoa</taxon>
        <taxon>Chordata</taxon>
        <taxon>Craniata</taxon>
        <taxon>Vertebrata</taxon>
        <taxon>Euteleostomi</taxon>
        <taxon>Actinopterygii</taxon>
        <taxon>Neopterygii</taxon>
        <taxon>Teleostei</taxon>
        <taxon>Neoteleostei</taxon>
        <taxon>Acanthomorphata</taxon>
        <taxon>Eupercaria</taxon>
        <taxon>Perciformes</taxon>
        <taxon>Cottioidei</taxon>
        <taxon>Cottales</taxon>
        <taxon>Liparidae</taxon>
        <taxon>Liparis</taxon>
    </lineage>
</organism>
<keyword evidence="3" id="KW-1185">Reference proteome</keyword>
<keyword evidence="1" id="KW-0812">Transmembrane</keyword>
<feature type="transmembrane region" description="Helical" evidence="1">
    <location>
        <begin position="62"/>
        <end position="83"/>
    </location>
</feature>
<evidence type="ECO:0000256" key="1">
    <source>
        <dbReference type="SAM" id="Phobius"/>
    </source>
</evidence>
<keyword evidence="1" id="KW-0472">Membrane</keyword>